<comment type="caution">
    <text evidence="4">The sequence shown here is derived from an EMBL/GenBank/DDBJ whole genome shotgun (WGS) entry which is preliminary data.</text>
</comment>
<organism evidence="4 5">
    <name type="scientific">Patulibacter medicamentivorans</name>
    <dbReference type="NCBI Taxonomy" id="1097667"/>
    <lineage>
        <taxon>Bacteria</taxon>
        <taxon>Bacillati</taxon>
        <taxon>Actinomycetota</taxon>
        <taxon>Thermoleophilia</taxon>
        <taxon>Solirubrobacterales</taxon>
        <taxon>Patulibacteraceae</taxon>
        <taxon>Patulibacter</taxon>
    </lineage>
</organism>
<dbReference type="NCBIfam" id="TIGR02632">
    <property type="entry name" value="RhaD_aldol-ADH"/>
    <property type="match status" value="1"/>
</dbReference>
<dbReference type="InterPro" id="IPR036291">
    <property type="entry name" value="NAD(P)-bd_dom_sf"/>
</dbReference>
<protein>
    <submittedName>
        <fullName evidence="4">Putative rhamnulose-1-phosphate aldolase</fullName>
        <ecNumber evidence="4">4.1.2.19</ecNumber>
    </submittedName>
</protein>
<dbReference type="Pfam" id="PF13561">
    <property type="entry name" value="adh_short_C2"/>
    <property type="match status" value="1"/>
</dbReference>
<dbReference type="PRINTS" id="PR00080">
    <property type="entry name" value="SDRFAMILY"/>
</dbReference>
<dbReference type="FunFam" id="3.40.50.720:FF:000084">
    <property type="entry name" value="Short-chain dehydrogenase reductase"/>
    <property type="match status" value="1"/>
</dbReference>
<dbReference type="SUPFAM" id="SSF51735">
    <property type="entry name" value="NAD(P)-binding Rossmann-fold domains"/>
    <property type="match status" value="1"/>
</dbReference>
<keyword evidence="2" id="KW-0560">Oxidoreductase</keyword>
<dbReference type="InterPro" id="IPR013454">
    <property type="entry name" value="Bifunc_RhaD/ADH"/>
</dbReference>
<evidence type="ECO:0000256" key="1">
    <source>
        <dbReference type="ARBA" id="ARBA00006484"/>
    </source>
</evidence>
<sequence length="704" mass="73868">MSTTVPLVHPAEDLWPASIADVAGADTPLGQVLLASHLLGANRAVANVGGGNTSAKGTVRDHTGREVRAMWVKGSGSDLATMTEASFTGLRLDELTPLVERDGMSDEQMVDHVGRSMLDPAMPRGSIETLLHAFIPADHVHHTHPDGINVLAGAADGERLIGELFGDRALWIPYVRPGFALAKQVGDAVREHPEAELVVLAKHGLVVWGDSAEEAYRRTISVINEAVAFVNGRAAGPRFGGPAASAAVLDEEGRTAVLDAVLPALRGAVSSERAKLLLVDDSPAALELVSSARAPELVTVGAACPDHLVHTKRLPLWVPFDPAVEDASVLAGRVRERAAAYRADYLAYVERFGDDPLVRMPGQEGPVQPSDPDPRVVLIQHVGLVGVGPTAKHAALSRDLYHRAIEVMAGADALGGFVSLSDAESFAVEYWPLELYKLSLAPAPGELQGKVAFVTGAAGGIGRAISATLAEAGAVVVGFDLDAEGAQQAVGGDGLGVGGDVTSEDAVAAAYRDAVRRFGGVDVVVSNAGIASSSSIEETTLEEWERNHRILGTGYFLVAREAFRVLREQGLGGSIVFVASKNALVAGKNASAYSSAKAAELHLARCLAEEGGGDGIRVNTVNPDAVLRGSKIWQGSWRQERAASYGLDPDQLEEHYRQRNTLKVLILPEDIAAATLHFASPARSGKSTGNVLNVDGGVPAAYPR</sequence>
<dbReference type="SMART" id="SM01007">
    <property type="entry name" value="Aldolase_II"/>
    <property type="match status" value="1"/>
</dbReference>
<dbReference type="InterPro" id="IPR036409">
    <property type="entry name" value="Aldolase_II/adducin_N_sf"/>
</dbReference>
<accession>H0E2V1</accession>
<dbReference type="Gene3D" id="3.40.50.720">
    <property type="entry name" value="NAD(P)-binding Rossmann-like Domain"/>
    <property type="match status" value="1"/>
</dbReference>
<dbReference type="GO" id="GO:0008994">
    <property type="term" value="F:rhamnulose-1-phosphate aldolase activity"/>
    <property type="evidence" value="ECO:0007669"/>
    <property type="project" value="UniProtKB-EC"/>
</dbReference>
<keyword evidence="4" id="KW-0456">Lyase</keyword>
<dbReference type="GO" id="GO:0016491">
    <property type="term" value="F:oxidoreductase activity"/>
    <property type="evidence" value="ECO:0007669"/>
    <property type="project" value="UniProtKB-KW"/>
</dbReference>
<dbReference type="PATRIC" id="fig|1097667.3.peg.1114"/>
<dbReference type="OrthoDB" id="9774430at2"/>
<dbReference type="NCBIfam" id="NF006189">
    <property type="entry name" value="PRK08324.1-3"/>
    <property type="match status" value="1"/>
</dbReference>
<evidence type="ECO:0000313" key="5">
    <source>
        <dbReference type="Proteomes" id="UP000005143"/>
    </source>
</evidence>
<dbReference type="PRINTS" id="PR00081">
    <property type="entry name" value="GDHRDH"/>
</dbReference>
<dbReference type="PANTHER" id="PTHR43669">
    <property type="entry name" value="5-KETO-D-GLUCONATE 5-REDUCTASE"/>
    <property type="match status" value="1"/>
</dbReference>
<dbReference type="AlphaFoldDB" id="H0E2V1"/>
<dbReference type="RefSeq" id="WP_007571855.1">
    <property type="nucleotide sequence ID" value="NZ_AGUD01000051.1"/>
</dbReference>
<feature type="domain" description="Class II aldolase/adducin N-terminal" evidence="3">
    <location>
        <begin position="31"/>
        <end position="230"/>
    </location>
</feature>
<dbReference type="EMBL" id="AGUD01000051">
    <property type="protein sequence ID" value="EHN12029.1"/>
    <property type="molecule type" value="Genomic_DNA"/>
</dbReference>
<dbReference type="InterPro" id="IPR002347">
    <property type="entry name" value="SDR_fam"/>
</dbReference>
<evidence type="ECO:0000259" key="3">
    <source>
        <dbReference type="SMART" id="SM01007"/>
    </source>
</evidence>
<evidence type="ECO:0000256" key="2">
    <source>
        <dbReference type="ARBA" id="ARBA00023002"/>
    </source>
</evidence>
<dbReference type="InterPro" id="IPR001303">
    <property type="entry name" value="Aldolase_II/adducin_N"/>
</dbReference>
<dbReference type="Pfam" id="PF00596">
    <property type="entry name" value="Aldolase_II"/>
    <property type="match status" value="1"/>
</dbReference>
<dbReference type="Proteomes" id="UP000005143">
    <property type="component" value="Unassembled WGS sequence"/>
</dbReference>
<name>H0E2V1_9ACTN</name>
<dbReference type="PANTHER" id="PTHR43669:SF8">
    <property type="entry name" value="SHORT-CHAIN TYPE DEHYDROGENASE_REDUCTASE-RELATED"/>
    <property type="match status" value="1"/>
</dbReference>
<gene>
    <name evidence="4" type="ORF">PAI11_11160</name>
</gene>
<dbReference type="Gene3D" id="3.40.225.10">
    <property type="entry name" value="Class II aldolase/adducin N-terminal domain"/>
    <property type="match status" value="1"/>
</dbReference>
<keyword evidence="5" id="KW-1185">Reference proteome</keyword>
<reference evidence="4 5" key="1">
    <citation type="journal article" date="2013" name="Biodegradation">
        <title>Quantitative proteomic analysis of ibuprofen-degrading Patulibacter sp. strain I11.</title>
        <authorList>
            <person name="Almeida B."/>
            <person name="Kjeldal H."/>
            <person name="Lolas I."/>
            <person name="Knudsen A.D."/>
            <person name="Carvalho G."/>
            <person name="Nielsen K.L."/>
            <person name="Barreto Crespo M.T."/>
            <person name="Stensballe A."/>
            <person name="Nielsen J.L."/>
        </authorList>
    </citation>
    <scope>NUCLEOTIDE SEQUENCE [LARGE SCALE GENOMIC DNA]</scope>
    <source>
        <strain evidence="4 5">I11</strain>
    </source>
</reference>
<dbReference type="SUPFAM" id="SSF53639">
    <property type="entry name" value="AraD/HMP-PK domain-like"/>
    <property type="match status" value="1"/>
</dbReference>
<comment type="similarity">
    <text evidence="1">Belongs to the short-chain dehydrogenases/reductases (SDR) family.</text>
</comment>
<proteinExistence type="inferred from homology"/>
<dbReference type="EC" id="4.1.2.19" evidence="4"/>
<evidence type="ECO:0000313" key="4">
    <source>
        <dbReference type="EMBL" id="EHN12029.1"/>
    </source>
</evidence>